<organism evidence="1 2">
    <name type="scientific">Theobroma cacao</name>
    <name type="common">Cacao</name>
    <name type="synonym">Cocoa</name>
    <dbReference type="NCBI Taxonomy" id="3641"/>
    <lineage>
        <taxon>Eukaryota</taxon>
        <taxon>Viridiplantae</taxon>
        <taxon>Streptophyta</taxon>
        <taxon>Embryophyta</taxon>
        <taxon>Tracheophyta</taxon>
        <taxon>Spermatophyta</taxon>
        <taxon>Magnoliopsida</taxon>
        <taxon>eudicotyledons</taxon>
        <taxon>Gunneridae</taxon>
        <taxon>Pentapetalae</taxon>
        <taxon>rosids</taxon>
        <taxon>malvids</taxon>
        <taxon>Malvales</taxon>
        <taxon>Malvaceae</taxon>
        <taxon>Byttnerioideae</taxon>
        <taxon>Theobroma</taxon>
    </lineage>
</organism>
<evidence type="ECO:0000313" key="2">
    <source>
        <dbReference type="Proteomes" id="UP000026915"/>
    </source>
</evidence>
<name>A0A061GDE5_THECC</name>
<evidence type="ECO:0008006" key="3">
    <source>
        <dbReference type="Google" id="ProtNLM"/>
    </source>
</evidence>
<dbReference type="CDD" id="cd22933">
    <property type="entry name" value="HFD_HFI1"/>
    <property type="match status" value="1"/>
</dbReference>
<keyword evidence="2" id="KW-1185">Reference proteome</keyword>
<dbReference type="PANTHER" id="PTHR21277">
    <property type="entry name" value="TRANSCRIPTIONAL ADAPTER 1"/>
    <property type="match status" value="1"/>
</dbReference>
<dbReference type="GO" id="GO:0006357">
    <property type="term" value="P:regulation of transcription by RNA polymerase II"/>
    <property type="evidence" value="ECO:0000318"/>
    <property type="project" value="GO_Central"/>
</dbReference>
<protein>
    <recommendedName>
        <fullName evidence="3">Transcriptional regulator of RNA polII, SAGA, subunit</fullName>
    </recommendedName>
</protein>
<dbReference type="EMBL" id="CM001884">
    <property type="protein sequence ID" value="EOY27433.1"/>
    <property type="molecule type" value="Genomic_DNA"/>
</dbReference>
<accession>A0A061GDE5</accession>
<dbReference type="STRING" id="3641.A0A061GDE5"/>
<dbReference type="HOGENOM" id="CLU_038016_1_0_1"/>
<dbReference type="InParanoid" id="A0A061GDE5"/>
<dbReference type="AlphaFoldDB" id="A0A061GDE5"/>
<dbReference type="GO" id="GO:0000124">
    <property type="term" value="C:SAGA complex"/>
    <property type="evidence" value="ECO:0000318"/>
    <property type="project" value="GO_Central"/>
</dbReference>
<gene>
    <name evidence="1" type="ORF">TCM_029281</name>
</gene>
<dbReference type="OMA" id="NKVCFRV"/>
<dbReference type="InterPro" id="IPR024738">
    <property type="entry name" value="Hfi1/Tada1"/>
</dbReference>
<proteinExistence type="predicted"/>
<dbReference type="Pfam" id="PF12767">
    <property type="entry name" value="SAGA-Tad1"/>
    <property type="match status" value="1"/>
</dbReference>
<dbReference type="eggNOG" id="ENOG502QTUY">
    <property type="taxonomic scope" value="Eukaryota"/>
</dbReference>
<dbReference type="GO" id="GO:0003713">
    <property type="term" value="F:transcription coactivator activity"/>
    <property type="evidence" value="ECO:0000318"/>
    <property type="project" value="GO_Central"/>
</dbReference>
<sequence length="378" mass="41723">MQPPHQHSRINLIELKAQLIKRLGLERSKLYFHYLNKLLNLKISKIEFNKLCFRVLGRENVRLHNLLISSILKNACLAKVPPLPVTGDENQQSGNVLLLPGKASSRASTRLNAKVDSASHESIITNENVVSGNGKLTCHDIRKLVQHHQEVLGKADNGRDVLLHNPEILPLTKGSVGGFLSEDSREKSELLVVEDGKELCARSSLQAPLGISLFSDSISGARRALPSVRSGGYSNSYDTGGLLDSEALRERMQQLAALEGLGGVSMDCANILSNGLDIYLKSLIRMCIELVGTRHGCNLSKNNTLKHHLFGKLVNGVLPSYHNQLQNSSRALEGIDGQISYKLISLLDFKVAMELNPQGLGEDWPLLLEKIYMRSFEE</sequence>
<dbReference type="PANTHER" id="PTHR21277:SF37">
    <property type="entry name" value="TRANSCRIPTIONAL COACTIVATOR HFI1_TRANSCRIPTIONAL ADAPTER 1"/>
    <property type="match status" value="1"/>
</dbReference>
<dbReference type="Gramene" id="EOY27433">
    <property type="protein sequence ID" value="EOY27433"/>
    <property type="gene ID" value="TCM_029281"/>
</dbReference>
<evidence type="ECO:0000313" key="1">
    <source>
        <dbReference type="EMBL" id="EOY27433.1"/>
    </source>
</evidence>
<reference evidence="1 2" key="1">
    <citation type="journal article" date="2013" name="Genome Biol.">
        <title>The genome sequence of the most widely cultivated cacao type and its use to identify candidate genes regulating pod color.</title>
        <authorList>
            <person name="Motamayor J.C."/>
            <person name="Mockaitis K."/>
            <person name="Schmutz J."/>
            <person name="Haiminen N."/>
            <person name="Iii D.L."/>
            <person name="Cornejo O."/>
            <person name="Findley S.D."/>
            <person name="Zheng P."/>
            <person name="Utro F."/>
            <person name="Royaert S."/>
            <person name="Saski C."/>
            <person name="Jenkins J."/>
            <person name="Podicheti R."/>
            <person name="Zhao M."/>
            <person name="Scheffler B.E."/>
            <person name="Stack J.C."/>
            <person name="Feltus F.A."/>
            <person name="Mustiga G.M."/>
            <person name="Amores F."/>
            <person name="Phillips W."/>
            <person name="Marelli J.P."/>
            <person name="May G.D."/>
            <person name="Shapiro H."/>
            <person name="Ma J."/>
            <person name="Bustamante C.D."/>
            <person name="Schnell R.J."/>
            <person name="Main D."/>
            <person name="Gilbert D."/>
            <person name="Parida L."/>
            <person name="Kuhn D.N."/>
        </authorList>
    </citation>
    <scope>NUCLEOTIDE SEQUENCE [LARGE SCALE GENOMIC DNA]</scope>
    <source>
        <strain evidence="2">cv. Matina 1-6</strain>
    </source>
</reference>
<dbReference type="Proteomes" id="UP000026915">
    <property type="component" value="Chromosome 6"/>
</dbReference>